<evidence type="ECO:0000259" key="1">
    <source>
        <dbReference type="PROSITE" id="PS50003"/>
    </source>
</evidence>
<dbReference type="Gene3D" id="2.30.29.30">
    <property type="entry name" value="Pleckstrin-homology domain (PH domain)/Phosphotyrosine-binding domain (PTB)"/>
    <property type="match status" value="1"/>
</dbReference>
<keyword evidence="3" id="KW-1185">Reference proteome</keyword>
<protein>
    <recommendedName>
        <fullName evidence="1">PH domain-containing protein</fullName>
    </recommendedName>
</protein>
<gene>
    <name evidence="2" type="ORF">Poli38472_012481</name>
</gene>
<dbReference type="InterPro" id="IPR001849">
    <property type="entry name" value="PH_domain"/>
</dbReference>
<dbReference type="Proteomes" id="UP000794436">
    <property type="component" value="Unassembled WGS sequence"/>
</dbReference>
<sequence>MSRQGYLVLHEKRQAPKIWFFSLEDGFLRYYLSAQCTTCVGEVRLSGCKIVVKAQKRQDNMPNSFFLETRKVFVKDRSYTLGTPVRLELSAHSNDERQEWGKALFSWQRYYWRDPQSPEEVEARVEANAVKAQLELIVRKFHPKESSNNQSSNNSSSGALAAAKQPLTFLKRNASSLRKSFSMYMPSTTSSASTVASSVSSTSKSQVEAGSEVTDCAKDKVVLAKVAYPTEHIYRSNNQQETQVC</sequence>
<reference evidence="2" key="1">
    <citation type="submission" date="2019-03" db="EMBL/GenBank/DDBJ databases">
        <title>Long read genome sequence of the mycoparasitic Pythium oligandrum ATCC 38472 isolated from sugarbeet rhizosphere.</title>
        <authorList>
            <person name="Gaulin E."/>
        </authorList>
    </citation>
    <scope>NUCLEOTIDE SEQUENCE</scope>
    <source>
        <strain evidence="2">ATCC 38472_TT</strain>
    </source>
</reference>
<dbReference type="SUPFAM" id="SSF50729">
    <property type="entry name" value="PH domain-like"/>
    <property type="match status" value="1"/>
</dbReference>
<comment type="caution">
    <text evidence="2">The sequence shown here is derived from an EMBL/GenBank/DDBJ whole genome shotgun (WGS) entry which is preliminary data.</text>
</comment>
<organism evidence="2 3">
    <name type="scientific">Pythium oligandrum</name>
    <name type="common">Mycoparasitic fungus</name>
    <dbReference type="NCBI Taxonomy" id="41045"/>
    <lineage>
        <taxon>Eukaryota</taxon>
        <taxon>Sar</taxon>
        <taxon>Stramenopiles</taxon>
        <taxon>Oomycota</taxon>
        <taxon>Peronosporomycetes</taxon>
        <taxon>Pythiales</taxon>
        <taxon>Pythiaceae</taxon>
        <taxon>Pythium</taxon>
    </lineage>
</organism>
<name>A0A8K1FKQ1_PYTOL</name>
<dbReference type="AlphaFoldDB" id="A0A8K1FKQ1"/>
<accession>A0A8K1FKQ1</accession>
<dbReference type="Pfam" id="PF00169">
    <property type="entry name" value="PH"/>
    <property type="match status" value="1"/>
</dbReference>
<feature type="domain" description="PH" evidence="1">
    <location>
        <begin position="1"/>
        <end position="109"/>
    </location>
</feature>
<dbReference type="PROSITE" id="PS50003">
    <property type="entry name" value="PH_DOMAIN"/>
    <property type="match status" value="1"/>
</dbReference>
<dbReference type="EMBL" id="SPLM01000005">
    <property type="protein sequence ID" value="TMW67365.1"/>
    <property type="molecule type" value="Genomic_DNA"/>
</dbReference>
<dbReference type="SMART" id="SM00233">
    <property type="entry name" value="PH"/>
    <property type="match status" value="1"/>
</dbReference>
<evidence type="ECO:0000313" key="3">
    <source>
        <dbReference type="Proteomes" id="UP000794436"/>
    </source>
</evidence>
<evidence type="ECO:0000313" key="2">
    <source>
        <dbReference type="EMBL" id="TMW67365.1"/>
    </source>
</evidence>
<proteinExistence type="predicted"/>
<dbReference type="OrthoDB" id="67309at2759"/>
<dbReference type="InterPro" id="IPR011993">
    <property type="entry name" value="PH-like_dom_sf"/>
</dbReference>